<accession>A0A7S0X8V8</accession>
<dbReference type="PANTHER" id="PTHR43096">
    <property type="entry name" value="DNAJ HOMOLOG 1, MITOCHONDRIAL-RELATED"/>
    <property type="match status" value="1"/>
</dbReference>
<dbReference type="Gene3D" id="1.10.287.110">
    <property type="entry name" value="DnaJ domain"/>
    <property type="match status" value="1"/>
</dbReference>
<dbReference type="GO" id="GO:0005737">
    <property type="term" value="C:cytoplasm"/>
    <property type="evidence" value="ECO:0007669"/>
    <property type="project" value="TreeGrafter"/>
</dbReference>
<proteinExistence type="predicted"/>
<dbReference type="GO" id="GO:0042026">
    <property type="term" value="P:protein refolding"/>
    <property type="evidence" value="ECO:0007669"/>
    <property type="project" value="TreeGrafter"/>
</dbReference>
<evidence type="ECO:0000259" key="3">
    <source>
        <dbReference type="PROSITE" id="PS50076"/>
    </source>
</evidence>
<dbReference type="InterPro" id="IPR036869">
    <property type="entry name" value="J_dom_sf"/>
</dbReference>
<dbReference type="GO" id="GO:0051082">
    <property type="term" value="F:unfolded protein binding"/>
    <property type="evidence" value="ECO:0007669"/>
    <property type="project" value="TreeGrafter"/>
</dbReference>
<gene>
    <name evidence="4" type="ORF">MANT1106_LOCUS12250</name>
</gene>
<dbReference type="PROSITE" id="PS50076">
    <property type="entry name" value="DNAJ_2"/>
    <property type="match status" value="1"/>
</dbReference>
<organism evidence="4">
    <name type="scientific">Mantoniella antarctica</name>
    <dbReference type="NCBI Taxonomy" id="81844"/>
    <lineage>
        <taxon>Eukaryota</taxon>
        <taxon>Viridiplantae</taxon>
        <taxon>Chlorophyta</taxon>
        <taxon>Mamiellophyceae</taxon>
        <taxon>Mamiellales</taxon>
        <taxon>Mamiellaceae</taxon>
        <taxon>Mantoniella</taxon>
    </lineage>
</organism>
<dbReference type="SUPFAM" id="SSF46565">
    <property type="entry name" value="Chaperone J-domain"/>
    <property type="match status" value="1"/>
</dbReference>
<feature type="domain" description="J" evidence="3">
    <location>
        <begin position="52"/>
        <end position="130"/>
    </location>
</feature>
<dbReference type="Pfam" id="PF00226">
    <property type="entry name" value="DnaJ"/>
    <property type="match status" value="1"/>
</dbReference>
<feature type="compositionally biased region" description="Basic and acidic residues" evidence="2">
    <location>
        <begin position="184"/>
        <end position="196"/>
    </location>
</feature>
<feature type="compositionally biased region" description="Low complexity" evidence="2">
    <location>
        <begin position="150"/>
        <end position="175"/>
    </location>
</feature>
<evidence type="ECO:0000256" key="1">
    <source>
        <dbReference type="ARBA" id="ARBA00023186"/>
    </source>
</evidence>
<protein>
    <recommendedName>
        <fullName evidence="3">J domain-containing protein</fullName>
    </recommendedName>
</protein>
<evidence type="ECO:0000313" key="4">
    <source>
        <dbReference type="EMBL" id="CAD8709567.1"/>
    </source>
</evidence>
<evidence type="ECO:0000256" key="2">
    <source>
        <dbReference type="SAM" id="MobiDB-lite"/>
    </source>
</evidence>
<feature type="region of interest" description="Disordered" evidence="2">
    <location>
        <begin position="131"/>
        <end position="245"/>
    </location>
</feature>
<dbReference type="AlphaFoldDB" id="A0A7S0X8V8"/>
<dbReference type="PRINTS" id="PR00625">
    <property type="entry name" value="JDOMAIN"/>
</dbReference>
<keyword evidence="1" id="KW-0143">Chaperone</keyword>
<dbReference type="InterPro" id="IPR001623">
    <property type="entry name" value="DnaJ_domain"/>
</dbReference>
<dbReference type="PANTHER" id="PTHR43096:SF52">
    <property type="entry name" value="DNAJ HOMOLOG 1, MITOCHONDRIAL-RELATED"/>
    <property type="match status" value="1"/>
</dbReference>
<dbReference type="EMBL" id="HBFC01020422">
    <property type="protein sequence ID" value="CAD8709567.1"/>
    <property type="molecule type" value="Transcribed_RNA"/>
</dbReference>
<reference evidence="4" key="1">
    <citation type="submission" date="2021-01" db="EMBL/GenBank/DDBJ databases">
        <authorList>
            <person name="Corre E."/>
            <person name="Pelletier E."/>
            <person name="Niang G."/>
            <person name="Scheremetjew M."/>
            <person name="Finn R."/>
            <person name="Kale V."/>
            <person name="Holt S."/>
            <person name="Cochrane G."/>
            <person name="Meng A."/>
            <person name="Brown T."/>
            <person name="Cohen L."/>
        </authorList>
    </citation>
    <scope>NUCLEOTIDE SEQUENCE</scope>
    <source>
        <strain evidence="4">SL-175</strain>
    </source>
</reference>
<dbReference type="SMART" id="SM00271">
    <property type="entry name" value="DnaJ"/>
    <property type="match status" value="1"/>
</dbReference>
<name>A0A7S0X8V8_9CHLO</name>
<dbReference type="CDD" id="cd06257">
    <property type="entry name" value="DnaJ"/>
    <property type="match status" value="1"/>
</dbReference>
<sequence>MFARCPLAATPVALYSVRWSCSGRGGGETGSGVRLRSSPSFVPRALTPQQEQPYLLLGVAPGASPDAVKRAYKRLAKLIHPDVCDDPDAALRFNAVKSAYETIAAERGNLSNVGTEEWRGKWREQLRQMQQVEAGRSSMNVRRRRVVKQTAATAPSSSASGSDAGATATDDAASTRWSPGSATMDERERTWQRDQEMQWAVRSQLGTLKDRTRRRRQVAPPQKNKFVEPFVDDGSSVDDWNHSVQ</sequence>